<dbReference type="Proteomes" id="UP001597452">
    <property type="component" value="Unassembled WGS sequence"/>
</dbReference>
<dbReference type="RefSeq" id="WP_377328050.1">
    <property type="nucleotide sequence ID" value="NZ_JBHUMZ010000016.1"/>
</dbReference>
<comment type="caution">
    <text evidence="1">The sequence shown here is derived from an EMBL/GenBank/DDBJ whole genome shotgun (WGS) entry which is preliminary data.</text>
</comment>
<sequence length="67" mass="7813">MPTVTRQSIIPAGHPLPEINKHVWIKIADVYYIYRVLSIDNISWTSQCDIKVKYQAVLEAKRELLVF</sequence>
<name>A0ABW5Q8W9_9BACI</name>
<keyword evidence="2" id="KW-1185">Reference proteome</keyword>
<gene>
    <name evidence="1" type="ORF">ACFSW4_05820</name>
</gene>
<dbReference type="EMBL" id="JBHUMZ010000016">
    <property type="protein sequence ID" value="MFD2638375.1"/>
    <property type="molecule type" value="Genomic_DNA"/>
</dbReference>
<protein>
    <submittedName>
        <fullName evidence="1">Uncharacterized protein</fullName>
    </submittedName>
</protein>
<evidence type="ECO:0000313" key="2">
    <source>
        <dbReference type="Proteomes" id="UP001597452"/>
    </source>
</evidence>
<organism evidence="1 2">
    <name type="scientific">Piscibacillus salipiscarius</name>
    <dbReference type="NCBI Taxonomy" id="299480"/>
    <lineage>
        <taxon>Bacteria</taxon>
        <taxon>Bacillati</taxon>
        <taxon>Bacillota</taxon>
        <taxon>Bacilli</taxon>
        <taxon>Bacillales</taxon>
        <taxon>Bacillaceae</taxon>
        <taxon>Piscibacillus</taxon>
    </lineage>
</organism>
<accession>A0ABW5Q8W9</accession>
<reference evidence="2" key="1">
    <citation type="journal article" date="2019" name="Int. J. Syst. Evol. Microbiol.">
        <title>The Global Catalogue of Microorganisms (GCM) 10K type strain sequencing project: providing services to taxonomists for standard genome sequencing and annotation.</title>
        <authorList>
            <consortium name="The Broad Institute Genomics Platform"/>
            <consortium name="The Broad Institute Genome Sequencing Center for Infectious Disease"/>
            <person name="Wu L."/>
            <person name="Ma J."/>
        </authorList>
    </citation>
    <scope>NUCLEOTIDE SEQUENCE [LARGE SCALE GENOMIC DNA]</scope>
    <source>
        <strain evidence="2">TISTR 1571</strain>
    </source>
</reference>
<evidence type="ECO:0000313" key="1">
    <source>
        <dbReference type="EMBL" id="MFD2638375.1"/>
    </source>
</evidence>
<proteinExistence type="predicted"/>